<dbReference type="Gene3D" id="3.40.190.170">
    <property type="entry name" value="Bacterial extracellular solute-binding protein, family 7"/>
    <property type="match status" value="1"/>
</dbReference>
<feature type="chain" id="PRO_5007836725" description="C4-dicarboxylate ABC transporter substrate-binding protein" evidence="2">
    <location>
        <begin position="24"/>
        <end position="352"/>
    </location>
</feature>
<dbReference type="EMBL" id="LPZR01000213">
    <property type="protein sequence ID" value="KYO49924.1"/>
    <property type="molecule type" value="Genomic_DNA"/>
</dbReference>
<dbReference type="NCBIfam" id="NF037995">
    <property type="entry name" value="TRAP_S1"/>
    <property type="match status" value="1"/>
</dbReference>
<feature type="signal peptide" evidence="2">
    <location>
        <begin position="1"/>
        <end position="23"/>
    </location>
</feature>
<protein>
    <recommendedName>
        <fullName evidence="5">C4-dicarboxylate ABC transporter substrate-binding protein</fullName>
    </recommendedName>
</protein>
<evidence type="ECO:0000256" key="1">
    <source>
        <dbReference type="ARBA" id="ARBA00022729"/>
    </source>
</evidence>
<dbReference type="RefSeq" id="WP_062769416.1">
    <property type="nucleotide sequence ID" value="NZ_CP121045.1"/>
</dbReference>
<gene>
    <name evidence="3" type="ORF">AUP44_15450</name>
</gene>
<dbReference type="GeneID" id="97240515"/>
<keyword evidence="1 2" id="KW-0732">Signal</keyword>
<dbReference type="InterPro" id="IPR018389">
    <property type="entry name" value="DctP_fam"/>
</dbReference>
<organism evidence="3 4">
    <name type="scientific">Tistrella mobilis</name>
    <dbReference type="NCBI Taxonomy" id="171437"/>
    <lineage>
        <taxon>Bacteria</taxon>
        <taxon>Pseudomonadati</taxon>
        <taxon>Pseudomonadota</taxon>
        <taxon>Alphaproteobacteria</taxon>
        <taxon>Geminicoccales</taxon>
        <taxon>Geminicoccaceae</taxon>
        <taxon>Tistrella</taxon>
    </lineage>
</organism>
<dbReference type="Proteomes" id="UP000075787">
    <property type="component" value="Unassembled WGS sequence"/>
</dbReference>
<dbReference type="PANTHER" id="PTHR33376">
    <property type="match status" value="1"/>
</dbReference>
<reference evidence="3 4" key="1">
    <citation type="submission" date="2015-12" db="EMBL/GenBank/DDBJ databases">
        <title>Genome sequence of Tistrella mobilis MCCC 1A02139.</title>
        <authorList>
            <person name="Lu L."/>
            <person name="Lai Q."/>
            <person name="Shao Z."/>
            <person name="Qian P."/>
        </authorList>
    </citation>
    <scope>NUCLEOTIDE SEQUENCE [LARGE SCALE GENOMIC DNA]</scope>
    <source>
        <strain evidence="3 4">MCCC 1A02139</strain>
    </source>
</reference>
<dbReference type="Pfam" id="PF03480">
    <property type="entry name" value="DctP"/>
    <property type="match status" value="1"/>
</dbReference>
<dbReference type="PANTHER" id="PTHR33376:SF15">
    <property type="entry name" value="BLL6794 PROTEIN"/>
    <property type="match status" value="1"/>
</dbReference>
<dbReference type="CDD" id="cd13666">
    <property type="entry name" value="PBP2_TRAP_DctP_like_1"/>
    <property type="match status" value="1"/>
</dbReference>
<evidence type="ECO:0000256" key="2">
    <source>
        <dbReference type="SAM" id="SignalP"/>
    </source>
</evidence>
<evidence type="ECO:0008006" key="5">
    <source>
        <dbReference type="Google" id="ProtNLM"/>
    </source>
</evidence>
<dbReference type="InterPro" id="IPR038404">
    <property type="entry name" value="TRAP_DctP_sf"/>
</dbReference>
<proteinExistence type="predicted"/>
<dbReference type="OrthoDB" id="7375081at2"/>
<evidence type="ECO:0000313" key="4">
    <source>
        <dbReference type="Proteomes" id="UP000075787"/>
    </source>
</evidence>
<evidence type="ECO:0000313" key="3">
    <source>
        <dbReference type="EMBL" id="KYO49924.1"/>
    </source>
</evidence>
<accession>A0A162JUW1</accession>
<dbReference type="GO" id="GO:0055085">
    <property type="term" value="P:transmembrane transport"/>
    <property type="evidence" value="ECO:0007669"/>
    <property type="project" value="InterPro"/>
</dbReference>
<dbReference type="AlphaFoldDB" id="A0A162JUW1"/>
<comment type="caution">
    <text evidence="3">The sequence shown here is derived from an EMBL/GenBank/DDBJ whole genome shotgun (WGS) entry which is preliminary data.</text>
</comment>
<name>A0A162JUW1_9PROT</name>
<sequence>MKRLAGPFLAAACTLAAALPAAAETRLIHAEPGPNRGVRAEVTEWWIGEAARRSGGELAFDIHWGGALFGANAALTSISNGVADSGLIVGSYLESEFPELYMGDLPLSERDPWVTMHAMNEILSSYPAVQTALADKNLAYLGIYATSPLQIGCRNDALTTVDDVKGMKMRYGGVYGPVFSALGGNMVEMSIYDTFQGMETGLIDCTPTYAYFAVATKLDEMLDSLTPIKLSPASSVATFMNRDVFEDLSPEHRKVLEGLRAEVIDHFAERLSKADAEAIKKMTTREKPVVIHNLSAEDDARILEAAQPVITQWEASATAKGFDAEALLAEYKRLLDKWAKIRDTQGYPWERG</sequence>